<keyword evidence="2" id="KW-1133">Transmembrane helix</keyword>
<dbReference type="RefSeq" id="WP_080460197.1">
    <property type="nucleotide sequence ID" value="NZ_JXMW01000006.1"/>
</dbReference>
<keyword evidence="4" id="KW-1185">Reference proteome</keyword>
<evidence type="ECO:0000313" key="4">
    <source>
        <dbReference type="Proteomes" id="UP000191661"/>
    </source>
</evidence>
<proteinExistence type="predicted"/>
<evidence type="ECO:0000313" key="3">
    <source>
        <dbReference type="EMBL" id="OQD59118.1"/>
    </source>
</evidence>
<comment type="caution">
    <text evidence="3">The sequence shown here is derived from an EMBL/GenBank/DDBJ whole genome shotgun (WGS) entry which is preliminary data.</text>
</comment>
<sequence length="435" mass="49305">MANIVKIFGGLVLVAAGIIIIYESYVFHLIDIFTIFGIILFIIGTYLLILSLFERGKVSKLKDFQKNLNNESKGLTLDGNLKNKNSIKSKDNYLNKNIKKTGLSNSLGNSLTNNKLGSIDTNKIKDKVKNTSKRKNPKSVLKPINPKSNENNKKLRFTPNYEKPMKVTRRPQKKNKKLLMNDKTNYIEPDNEKNLNTDGMRKSDAIVKALASDDFIRPVHNESNYHNLDDNYHDFSDNIDDNSADITDKPNIDNSFDDNINDDNIDKIKDNFNGNNNGINNIPFDDDKNSSKFLRSYVICSKGSMNSKDAFDELAKHAKKEMSLKIDSINDIDDDKFLSKLSSLDVRIIIKEFDIKNMSHVLLITSLLEQGVEIKTLPSIDTINLIADESNALIIYNNDFKNDLDVGAVYNDSKSISNIKSMFDKSWKIANDLKI</sequence>
<dbReference type="EMBL" id="JXMW01000006">
    <property type="protein sequence ID" value="OQD59118.1"/>
    <property type="molecule type" value="Genomic_DNA"/>
</dbReference>
<evidence type="ECO:0000256" key="1">
    <source>
        <dbReference type="SAM" id="MobiDB-lite"/>
    </source>
</evidence>
<dbReference type="Proteomes" id="UP000191661">
    <property type="component" value="Unassembled WGS sequence"/>
</dbReference>
<keyword evidence="2" id="KW-0472">Membrane</keyword>
<feature type="transmembrane region" description="Helical" evidence="2">
    <location>
        <begin position="7"/>
        <end position="26"/>
    </location>
</feature>
<accession>A0A1V6N335</accession>
<name>A0A1V6N335_METAZ</name>
<feature type="transmembrane region" description="Helical" evidence="2">
    <location>
        <begin position="32"/>
        <end position="53"/>
    </location>
</feature>
<dbReference type="OrthoDB" id="81962at2157"/>
<keyword evidence="2" id="KW-0812">Transmembrane</keyword>
<feature type="region of interest" description="Disordered" evidence="1">
    <location>
        <begin position="130"/>
        <end position="155"/>
    </location>
</feature>
<organism evidence="3 4">
    <name type="scientific">Methanobrevibacter arboriphilus JCM 13429 = DSM 1125</name>
    <dbReference type="NCBI Taxonomy" id="1300164"/>
    <lineage>
        <taxon>Archaea</taxon>
        <taxon>Methanobacteriati</taxon>
        <taxon>Methanobacteriota</taxon>
        <taxon>Methanomada group</taxon>
        <taxon>Methanobacteria</taxon>
        <taxon>Methanobacteriales</taxon>
        <taxon>Methanobacteriaceae</taxon>
        <taxon>Methanobrevibacter</taxon>
    </lineage>
</organism>
<reference evidence="3 4" key="1">
    <citation type="submission" date="2014-12" db="EMBL/GenBank/DDBJ databases">
        <title>Genome sequence of Methanobrevibacter arboriphilicus DH1, DSM1125.</title>
        <authorList>
            <person name="Poehlein A."/>
            <person name="Thauer R.K."/>
            <person name="Seedorf H."/>
            <person name="Daniel R."/>
        </authorList>
    </citation>
    <scope>NUCLEOTIDE SEQUENCE [LARGE SCALE GENOMIC DNA]</scope>
    <source>
        <strain evidence="3 4">DH1</strain>
    </source>
</reference>
<evidence type="ECO:0000256" key="2">
    <source>
        <dbReference type="SAM" id="Phobius"/>
    </source>
</evidence>
<dbReference type="AlphaFoldDB" id="A0A1V6N335"/>
<gene>
    <name evidence="3" type="ORF">MBBAR_6c02290</name>
</gene>
<protein>
    <submittedName>
        <fullName evidence="3">Uncharacterized protein</fullName>
    </submittedName>
</protein>